<name>X0UGS7_9ZZZZ</name>
<accession>X0UGS7</accession>
<reference evidence="2" key="1">
    <citation type="journal article" date="2014" name="Front. Microbiol.">
        <title>High frequency of phylogenetically diverse reductive dehalogenase-homologous genes in deep subseafloor sedimentary metagenomes.</title>
        <authorList>
            <person name="Kawai M."/>
            <person name="Futagami T."/>
            <person name="Toyoda A."/>
            <person name="Takaki Y."/>
            <person name="Nishi S."/>
            <person name="Hori S."/>
            <person name="Arai W."/>
            <person name="Tsubouchi T."/>
            <person name="Morono Y."/>
            <person name="Uchiyama I."/>
            <person name="Ito T."/>
            <person name="Fujiyama A."/>
            <person name="Inagaki F."/>
            <person name="Takami H."/>
        </authorList>
    </citation>
    <scope>NUCLEOTIDE SEQUENCE</scope>
    <source>
        <strain evidence="2">Expedition CK06-06</strain>
    </source>
</reference>
<organism evidence="2">
    <name type="scientific">marine sediment metagenome</name>
    <dbReference type="NCBI Taxonomy" id="412755"/>
    <lineage>
        <taxon>unclassified sequences</taxon>
        <taxon>metagenomes</taxon>
        <taxon>ecological metagenomes</taxon>
    </lineage>
</organism>
<feature type="region of interest" description="Disordered" evidence="1">
    <location>
        <begin position="1"/>
        <end position="21"/>
    </location>
</feature>
<proteinExistence type="predicted"/>
<sequence length="111" mass="12366">MKFHDLGERPSKDGAIAGAPKGPKVYYQSLNITSKQVPELVDYELGDVVDFHIRSVVVAERKTTDQPKSIDLEMRKAAIINLKKIRQDAEDMGLSVDDVKDIDAGRKKKNA</sequence>
<gene>
    <name evidence="2" type="ORF">S01H1_34601</name>
</gene>
<dbReference type="EMBL" id="BARS01021552">
    <property type="protein sequence ID" value="GAG04929.1"/>
    <property type="molecule type" value="Genomic_DNA"/>
</dbReference>
<evidence type="ECO:0000256" key="1">
    <source>
        <dbReference type="SAM" id="MobiDB-lite"/>
    </source>
</evidence>
<protein>
    <submittedName>
        <fullName evidence="2">Uncharacterized protein</fullName>
    </submittedName>
</protein>
<evidence type="ECO:0000313" key="2">
    <source>
        <dbReference type="EMBL" id="GAG04929.1"/>
    </source>
</evidence>
<comment type="caution">
    <text evidence="2">The sequence shown here is derived from an EMBL/GenBank/DDBJ whole genome shotgun (WGS) entry which is preliminary data.</text>
</comment>
<dbReference type="AlphaFoldDB" id="X0UGS7"/>
<feature type="compositionally biased region" description="Basic and acidic residues" evidence="1">
    <location>
        <begin position="1"/>
        <end position="12"/>
    </location>
</feature>